<evidence type="ECO:0000256" key="12">
    <source>
        <dbReference type="SAM" id="Phobius"/>
    </source>
</evidence>
<feature type="domain" description="Histidine kinase" evidence="13">
    <location>
        <begin position="326"/>
        <end position="542"/>
    </location>
</feature>
<dbReference type="InterPro" id="IPR035965">
    <property type="entry name" value="PAS-like_dom_sf"/>
</dbReference>
<dbReference type="PANTHER" id="PTHR45453">
    <property type="entry name" value="PHOSPHATE REGULON SENSOR PROTEIN PHOR"/>
    <property type="match status" value="1"/>
</dbReference>
<evidence type="ECO:0000259" key="13">
    <source>
        <dbReference type="PROSITE" id="PS50109"/>
    </source>
</evidence>
<gene>
    <name evidence="15" type="ORF">ENX07_01560</name>
</gene>
<organism evidence="15">
    <name type="scientific">candidate division WOR-3 bacterium</name>
    <dbReference type="NCBI Taxonomy" id="2052148"/>
    <lineage>
        <taxon>Bacteria</taxon>
        <taxon>Bacteria division WOR-3</taxon>
    </lineage>
</organism>
<evidence type="ECO:0000256" key="2">
    <source>
        <dbReference type="ARBA" id="ARBA00004236"/>
    </source>
</evidence>
<evidence type="ECO:0000256" key="9">
    <source>
        <dbReference type="ARBA" id="ARBA00022840"/>
    </source>
</evidence>
<name>A0A7C3UU96_UNCW3</name>
<evidence type="ECO:0000256" key="4">
    <source>
        <dbReference type="ARBA" id="ARBA00022475"/>
    </source>
</evidence>
<dbReference type="InterPro" id="IPR036097">
    <property type="entry name" value="HisK_dim/P_sf"/>
</dbReference>
<dbReference type="CDD" id="cd00082">
    <property type="entry name" value="HisKA"/>
    <property type="match status" value="1"/>
</dbReference>
<dbReference type="PROSITE" id="PS50112">
    <property type="entry name" value="PAS"/>
    <property type="match status" value="1"/>
</dbReference>
<dbReference type="InterPro" id="IPR000014">
    <property type="entry name" value="PAS"/>
</dbReference>
<dbReference type="EMBL" id="DTMQ01000011">
    <property type="protein sequence ID" value="HGE98749.1"/>
    <property type="molecule type" value="Genomic_DNA"/>
</dbReference>
<dbReference type="GO" id="GO:0004721">
    <property type="term" value="F:phosphoprotein phosphatase activity"/>
    <property type="evidence" value="ECO:0007669"/>
    <property type="project" value="TreeGrafter"/>
</dbReference>
<dbReference type="InterPro" id="IPR004358">
    <property type="entry name" value="Sig_transdc_His_kin-like_C"/>
</dbReference>
<comment type="subcellular location">
    <subcellularLocation>
        <location evidence="2">Cell membrane</location>
    </subcellularLocation>
</comment>
<evidence type="ECO:0000256" key="5">
    <source>
        <dbReference type="ARBA" id="ARBA00022553"/>
    </source>
</evidence>
<keyword evidence="7" id="KW-0547">Nucleotide-binding</keyword>
<keyword evidence="4" id="KW-1003">Cell membrane</keyword>
<dbReference type="FunFam" id="3.30.565.10:FF:000023">
    <property type="entry name" value="PAS domain-containing sensor histidine kinase"/>
    <property type="match status" value="1"/>
</dbReference>
<dbReference type="SUPFAM" id="SSF55874">
    <property type="entry name" value="ATPase domain of HSP90 chaperone/DNA topoisomerase II/histidine kinase"/>
    <property type="match status" value="1"/>
</dbReference>
<evidence type="ECO:0000256" key="6">
    <source>
        <dbReference type="ARBA" id="ARBA00022679"/>
    </source>
</evidence>
<comment type="caution">
    <text evidence="15">The sequence shown here is derived from an EMBL/GenBank/DDBJ whole genome shotgun (WGS) entry which is preliminary data.</text>
</comment>
<dbReference type="PANTHER" id="PTHR45453:SF1">
    <property type="entry name" value="PHOSPHATE REGULON SENSOR PROTEIN PHOR"/>
    <property type="match status" value="1"/>
</dbReference>
<evidence type="ECO:0000256" key="10">
    <source>
        <dbReference type="ARBA" id="ARBA00023012"/>
    </source>
</evidence>
<dbReference type="PRINTS" id="PR00344">
    <property type="entry name" value="BCTRLSENSOR"/>
</dbReference>
<dbReference type="Pfam" id="PF02518">
    <property type="entry name" value="HATPase_c"/>
    <property type="match status" value="1"/>
</dbReference>
<evidence type="ECO:0000256" key="7">
    <source>
        <dbReference type="ARBA" id="ARBA00022741"/>
    </source>
</evidence>
<dbReference type="PROSITE" id="PS50109">
    <property type="entry name" value="HIS_KIN"/>
    <property type="match status" value="1"/>
</dbReference>
<dbReference type="AlphaFoldDB" id="A0A7C3UU96"/>
<keyword evidence="5" id="KW-0597">Phosphoprotein</keyword>
<reference evidence="15" key="1">
    <citation type="journal article" date="2020" name="mSystems">
        <title>Genome- and Community-Level Interaction Insights into Carbon Utilization and Element Cycling Functions of Hydrothermarchaeota in Hydrothermal Sediment.</title>
        <authorList>
            <person name="Zhou Z."/>
            <person name="Liu Y."/>
            <person name="Xu W."/>
            <person name="Pan J."/>
            <person name="Luo Z.H."/>
            <person name="Li M."/>
        </authorList>
    </citation>
    <scope>NUCLEOTIDE SEQUENCE [LARGE SCALE GENOMIC DNA]</scope>
    <source>
        <strain evidence="15">SpSt-906</strain>
    </source>
</reference>
<evidence type="ECO:0000259" key="14">
    <source>
        <dbReference type="PROSITE" id="PS50112"/>
    </source>
</evidence>
<keyword evidence="9" id="KW-0067">ATP-binding</keyword>
<dbReference type="GO" id="GO:0016036">
    <property type="term" value="P:cellular response to phosphate starvation"/>
    <property type="evidence" value="ECO:0007669"/>
    <property type="project" value="TreeGrafter"/>
</dbReference>
<dbReference type="GO" id="GO:0005524">
    <property type="term" value="F:ATP binding"/>
    <property type="evidence" value="ECO:0007669"/>
    <property type="project" value="UniProtKB-KW"/>
</dbReference>
<dbReference type="InterPro" id="IPR005467">
    <property type="entry name" value="His_kinase_dom"/>
</dbReference>
<dbReference type="Gene3D" id="3.30.450.20">
    <property type="entry name" value="PAS domain"/>
    <property type="match status" value="1"/>
</dbReference>
<keyword evidence="11 12" id="KW-0472">Membrane</keyword>
<dbReference type="Gene3D" id="1.10.287.130">
    <property type="match status" value="1"/>
</dbReference>
<keyword evidence="8" id="KW-0418">Kinase</keyword>
<dbReference type="InterPro" id="IPR003594">
    <property type="entry name" value="HATPase_dom"/>
</dbReference>
<comment type="catalytic activity">
    <reaction evidence="1">
        <text>ATP + protein L-histidine = ADP + protein N-phospho-L-histidine.</text>
        <dbReference type="EC" id="2.7.13.3"/>
    </reaction>
</comment>
<dbReference type="SMART" id="SM00387">
    <property type="entry name" value="HATPase_c"/>
    <property type="match status" value="1"/>
</dbReference>
<dbReference type="EC" id="2.7.13.3" evidence="3"/>
<dbReference type="CDD" id="cd00075">
    <property type="entry name" value="HATPase"/>
    <property type="match status" value="1"/>
</dbReference>
<dbReference type="InterPro" id="IPR050351">
    <property type="entry name" value="BphY/WalK/GraS-like"/>
</dbReference>
<dbReference type="SUPFAM" id="SSF55785">
    <property type="entry name" value="PYP-like sensor domain (PAS domain)"/>
    <property type="match status" value="1"/>
</dbReference>
<evidence type="ECO:0000256" key="8">
    <source>
        <dbReference type="ARBA" id="ARBA00022777"/>
    </source>
</evidence>
<feature type="transmembrane region" description="Helical" evidence="12">
    <location>
        <begin position="131"/>
        <end position="152"/>
    </location>
</feature>
<dbReference type="InterPro" id="IPR003661">
    <property type="entry name" value="HisK_dim/P_dom"/>
</dbReference>
<keyword evidence="12" id="KW-1133">Transmembrane helix</keyword>
<accession>A0A7C3UU96</accession>
<keyword evidence="12" id="KW-0812">Transmembrane</keyword>
<dbReference type="GO" id="GO:0005886">
    <property type="term" value="C:plasma membrane"/>
    <property type="evidence" value="ECO:0007669"/>
    <property type="project" value="UniProtKB-SubCell"/>
</dbReference>
<keyword evidence="6" id="KW-0808">Transferase</keyword>
<dbReference type="Pfam" id="PF00512">
    <property type="entry name" value="HisKA"/>
    <property type="match status" value="1"/>
</dbReference>
<evidence type="ECO:0000313" key="15">
    <source>
        <dbReference type="EMBL" id="HGE98749.1"/>
    </source>
</evidence>
<dbReference type="SMART" id="SM00388">
    <property type="entry name" value="HisKA"/>
    <property type="match status" value="1"/>
</dbReference>
<keyword evidence="10" id="KW-0902">Two-component regulatory system</keyword>
<sequence>MTRRDAFLLLALGSTLLFFLLLLFWTFSHHQRVKSVLRGEVVAQALLIREQLKFAETRLSREEILNLVNQFNRDSLKVNLIPKPISHFTFTEKRFPNDPKTWCVAGVPISLKNFSGQLEVARPFTYQGPSFFIYLFIFFALSITGAFLLAYFSGRRLKEFISAFRGERNIWQKFLSAPEEVGEIARIAWEKEEKSEETIGKLKEKEQSITSLVGIIKDPCFILDEKRSFLYANPSFLRLCGVDEFSLLSRSALTLFLKRGEVEKFVELVFQKGEVSKYELELDKEFYSAQGKTFFLEGKGTRAVCVLNRITERKRWEEAKQELVTAIAHELKTPLTAIKGAVETLEEQVRGKSRQFLSLIGAHTERLAEITNNLLTLSRLEEMEKGSVPLSLTDVNLRVILKNVLNLFSFACKKKRIRTKLILPKEDLVVKGDSYFLEQAFINLMDNAVKYTEKGKIEIKLIQGLDYVEISFSDTGIGIPPEDLDKIFERFYVVDKSRSQKFGGSGLGLAIVKHIVNLHKGKVEVKSELGKGSTFTVFLPRS</sequence>
<dbReference type="Gene3D" id="3.30.565.10">
    <property type="entry name" value="Histidine kinase-like ATPase, C-terminal domain"/>
    <property type="match status" value="1"/>
</dbReference>
<feature type="domain" description="PAS" evidence="14">
    <location>
        <begin position="205"/>
        <end position="257"/>
    </location>
</feature>
<protein>
    <recommendedName>
        <fullName evidence="3">histidine kinase</fullName>
        <ecNumber evidence="3">2.7.13.3</ecNumber>
    </recommendedName>
</protein>
<dbReference type="SUPFAM" id="SSF47384">
    <property type="entry name" value="Homodimeric domain of signal transducing histidine kinase"/>
    <property type="match status" value="1"/>
</dbReference>
<dbReference type="InterPro" id="IPR036890">
    <property type="entry name" value="HATPase_C_sf"/>
</dbReference>
<evidence type="ECO:0000256" key="11">
    <source>
        <dbReference type="ARBA" id="ARBA00023136"/>
    </source>
</evidence>
<evidence type="ECO:0000256" key="1">
    <source>
        <dbReference type="ARBA" id="ARBA00000085"/>
    </source>
</evidence>
<evidence type="ECO:0000256" key="3">
    <source>
        <dbReference type="ARBA" id="ARBA00012438"/>
    </source>
</evidence>
<dbReference type="GO" id="GO:0000155">
    <property type="term" value="F:phosphorelay sensor kinase activity"/>
    <property type="evidence" value="ECO:0007669"/>
    <property type="project" value="InterPro"/>
</dbReference>
<proteinExistence type="predicted"/>